<gene>
    <name evidence="1" type="ORF">BE18_22915</name>
</gene>
<dbReference type="EMBL" id="JEMC01002261">
    <property type="protein sequence ID" value="KYF89288.1"/>
    <property type="molecule type" value="Genomic_DNA"/>
</dbReference>
<organism evidence="1 2">
    <name type="scientific">Sorangium cellulosum</name>
    <name type="common">Polyangium cellulosum</name>
    <dbReference type="NCBI Taxonomy" id="56"/>
    <lineage>
        <taxon>Bacteria</taxon>
        <taxon>Pseudomonadati</taxon>
        <taxon>Myxococcota</taxon>
        <taxon>Polyangia</taxon>
        <taxon>Polyangiales</taxon>
        <taxon>Polyangiaceae</taxon>
        <taxon>Sorangium</taxon>
    </lineage>
</organism>
<evidence type="ECO:0000313" key="1">
    <source>
        <dbReference type="EMBL" id="KYF89288.1"/>
    </source>
</evidence>
<protein>
    <recommendedName>
        <fullName evidence="3">DUF2313 domain-containing protein</fullName>
    </recommendedName>
</protein>
<name>A0A150S6M6_SORCE</name>
<sequence>MGGFNPFPEKFGAEEGHILDVILQSLLETDGTAFSKEVDSYVWAERNAEARALAYLWHLNRRMANQWDPLRMTDFLPRWEKILGIRPLPIETEVERRAKVRAKMEAYGAPPTMQVVHDLLTVVLGSIYAGLVHTPSSQAVGRVPGGATVPGGVTLADGGWYSTIAHVAIKTVQPAGVDDATFYDVVAQIVPFLSDLLPAWVTFDWFLDGAHGEGFYLDEERNLDNQRF</sequence>
<reference evidence="1 2" key="1">
    <citation type="submission" date="2014-02" db="EMBL/GenBank/DDBJ databases">
        <title>The small core and large imbalanced accessory genome model reveals a collaborative survival strategy of Sorangium cellulosum strains in nature.</title>
        <authorList>
            <person name="Han K."/>
            <person name="Peng R."/>
            <person name="Blom J."/>
            <person name="Li Y.-Z."/>
        </authorList>
    </citation>
    <scope>NUCLEOTIDE SEQUENCE [LARGE SCALE GENOMIC DNA]</scope>
    <source>
        <strain evidence="1 2">So0149</strain>
    </source>
</reference>
<proteinExistence type="predicted"/>
<evidence type="ECO:0000313" key="2">
    <source>
        <dbReference type="Proteomes" id="UP000075515"/>
    </source>
</evidence>
<accession>A0A150S6M6</accession>
<dbReference type="AlphaFoldDB" id="A0A150S6M6"/>
<comment type="caution">
    <text evidence="1">The sequence shown here is derived from an EMBL/GenBank/DDBJ whole genome shotgun (WGS) entry which is preliminary data.</text>
</comment>
<dbReference type="Proteomes" id="UP000075515">
    <property type="component" value="Unassembled WGS sequence"/>
</dbReference>
<evidence type="ECO:0008006" key="3">
    <source>
        <dbReference type="Google" id="ProtNLM"/>
    </source>
</evidence>